<protein>
    <recommendedName>
        <fullName evidence="10">Spermidine/putrescine transport system permease protein PotC</fullName>
    </recommendedName>
</protein>
<evidence type="ECO:0000256" key="2">
    <source>
        <dbReference type="ARBA" id="ARBA00007069"/>
    </source>
</evidence>
<evidence type="ECO:0000256" key="3">
    <source>
        <dbReference type="ARBA" id="ARBA00022448"/>
    </source>
</evidence>
<keyword evidence="7 11" id="KW-1133">Transmembrane helix</keyword>
<dbReference type="Pfam" id="PF00528">
    <property type="entry name" value="BPD_transp_1"/>
    <property type="match status" value="1"/>
</dbReference>
<dbReference type="Gene3D" id="1.10.3720.10">
    <property type="entry name" value="MetI-like"/>
    <property type="match status" value="1"/>
</dbReference>
<evidence type="ECO:0000256" key="4">
    <source>
        <dbReference type="ARBA" id="ARBA00022475"/>
    </source>
</evidence>
<keyword evidence="6 11" id="KW-0812">Transmembrane</keyword>
<dbReference type="AlphaFoldDB" id="A0A378TGN2"/>
<evidence type="ECO:0000256" key="1">
    <source>
        <dbReference type="ARBA" id="ARBA00004429"/>
    </source>
</evidence>
<evidence type="ECO:0000256" key="10">
    <source>
        <dbReference type="ARBA" id="ARBA00039580"/>
    </source>
</evidence>
<dbReference type="RefSeq" id="WP_115279281.1">
    <property type="nucleotide sequence ID" value="NZ_AP022600.1"/>
</dbReference>
<evidence type="ECO:0000256" key="8">
    <source>
        <dbReference type="ARBA" id="ARBA00023136"/>
    </source>
</evidence>
<proteinExistence type="inferred from homology"/>
<dbReference type="PROSITE" id="PS50928">
    <property type="entry name" value="ABC_TM1"/>
    <property type="match status" value="1"/>
</dbReference>
<feature type="transmembrane region" description="Helical" evidence="11">
    <location>
        <begin position="287"/>
        <end position="309"/>
    </location>
</feature>
<dbReference type="OrthoDB" id="9810794at2"/>
<evidence type="ECO:0000256" key="7">
    <source>
        <dbReference type="ARBA" id="ARBA00022989"/>
    </source>
</evidence>
<feature type="transmembrane region" description="Helical" evidence="11">
    <location>
        <begin position="242"/>
        <end position="267"/>
    </location>
</feature>
<dbReference type="EMBL" id="UGQT01000001">
    <property type="protein sequence ID" value="STZ59948.1"/>
    <property type="molecule type" value="Genomic_DNA"/>
</dbReference>
<gene>
    <name evidence="13" type="primary">ydcV_3</name>
    <name evidence="13" type="ORF">NCTC10821_03486</name>
</gene>
<keyword evidence="8 11" id="KW-0472">Membrane</keyword>
<dbReference type="GO" id="GO:0005886">
    <property type="term" value="C:plasma membrane"/>
    <property type="evidence" value="ECO:0007669"/>
    <property type="project" value="UniProtKB-SubCell"/>
</dbReference>
<keyword evidence="14" id="KW-1185">Reference proteome</keyword>
<comment type="subcellular location">
    <subcellularLocation>
        <location evidence="1">Cell inner membrane</location>
        <topology evidence="1">Multi-pass membrane protein</topology>
    </subcellularLocation>
    <subcellularLocation>
        <location evidence="11">Cell membrane</location>
        <topology evidence="11">Multi-pass membrane protein</topology>
    </subcellularLocation>
</comment>
<feature type="transmembrane region" description="Helical" evidence="11">
    <location>
        <begin position="122"/>
        <end position="144"/>
    </location>
</feature>
<dbReference type="GO" id="GO:0055085">
    <property type="term" value="P:transmembrane transport"/>
    <property type="evidence" value="ECO:0007669"/>
    <property type="project" value="InterPro"/>
</dbReference>
<dbReference type="InterPro" id="IPR051789">
    <property type="entry name" value="Bact_Polyamine_Transport"/>
</dbReference>
<accession>A0A378TGN2</accession>
<feature type="transmembrane region" description="Helical" evidence="11">
    <location>
        <begin position="66"/>
        <end position="88"/>
    </location>
</feature>
<dbReference type="Proteomes" id="UP000254978">
    <property type="component" value="Unassembled WGS sequence"/>
</dbReference>
<evidence type="ECO:0000313" key="13">
    <source>
        <dbReference type="EMBL" id="STZ59948.1"/>
    </source>
</evidence>
<evidence type="ECO:0000256" key="9">
    <source>
        <dbReference type="ARBA" id="ARBA00037216"/>
    </source>
</evidence>
<evidence type="ECO:0000259" key="12">
    <source>
        <dbReference type="PROSITE" id="PS50928"/>
    </source>
</evidence>
<dbReference type="PANTHER" id="PTHR43848:SF5">
    <property type="entry name" value="SPERMIDINE_PUTRESCINE TRANSPORT SYSTEM PERMEASE PROTEIN POTC"/>
    <property type="match status" value="1"/>
</dbReference>
<feature type="domain" description="ABC transmembrane type-1" evidence="12">
    <location>
        <begin position="118"/>
        <end position="305"/>
    </location>
</feature>
<dbReference type="InterPro" id="IPR000515">
    <property type="entry name" value="MetI-like"/>
</dbReference>
<evidence type="ECO:0000256" key="6">
    <source>
        <dbReference type="ARBA" id="ARBA00022692"/>
    </source>
</evidence>
<dbReference type="PANTHER" id="PTHR43848">
    <property type="entry name" value="PUTRESCINE TRANSPORT SYSTEM PERMEASE PROTEIN POTI"/>
    <property type="match status" value="1"/>
</dbReference>
<reference evidence="13 14" key="1">
    <citation type="submission" date="2018-06" db="EMBL/GenBank/DDBJ databases">
        <authorList>
            <consortium name="Pathogen Informatics"/>
            <person name="Doyle S."/>
        </authorList>
    </citation>
    <scope>NUCLEOTIDE SEQUENCE [LARGE SCALE GENOMIC DNA]</scope>
    <source>
        <strain evidence="13 14">NCTC10821</strain>
    </source>
</reference>
<sequence length="325" mass="33553">MASEPGGRGGALPAAAALLIGGVGVIAGGIGAVTGQVTAKDLTLLAVGAVVLAAVFRWIPIRRLLAGFALLTFVFLFAPIVVVLAYAFNAGEIITVWAGFSTRWFAEALNNPQIVDAIGTSVAIALGSALLSVCFACAAALVIGRARPALRRPYEAALLLTLVVPELVLAIGLLLFYLRFGIPFGSLTAMVGHSVFGTSVALLIIRARYTGTGLDLERASADLGAGPWATLWQITLPRLTPALLGAFLLTFILSFDDVVVSQFTAGGTPTWPLYLLSALKFGVSPEVNAASALLLASILLIAALTAVGIRRLSKTSAAPQSVSDE</sequence>
<dbReference type="CDD" id="cd06261">
    <property type="entry name" value="TM_PBP2"/>
    <property type="match status" value="1"/>
</dbReference>
<comment type="similarity">
    <text evidence="2">Belongs to the binding-protein-dependent transport system permease family. CysTW subfamily.</text>
</comment>
<name>A0A378TGN2_9MYCO</name>
<feature type="transmembrane region" description="Helical" evidence="11">
    <location>
        <begin position="42"/>
        <end position="59"/>
    </location>
</feature>
<feature type="transmembrane region" description="Helical" evidence="11">
    <location>
        <begin position="184"/>
        <end position="205"/>
    </location>
</feature>
<organism evidence="13 14">
    <name type="scientific">Mycolicibacterium tokaiense</name>
    <dbReference type="NCBI Taxonomy" id="39695"/>
    <lineage>
        <taxon>Bacteria</taxon>
        <taxon>Bacillati</taxon>
        <taxon>Actinomycetota</taxon>
        <taxon>Actinomycetes</taxon>
        <taxon>Mycobacteriales</taxon>
        <taxon>Mycobacteriaceae</taxon>
        <taxon>Mycolicibacterium</taxon>
    </lineage>
</organism>
<comment type="function">
    <text evidence="9">Required for the activity of the bacterial periplasmic transport system of putrescine and spermidine.</text>
</comment>
<evidence type="ECO:0000256" key="11">
    <source>
        <dbReference type="RuleBase" id="RU363032"/>
    </source>
</evidence>
<feature type="transmembrane region" description="Helical" evidence="11">
    <location>
        <begin position="156"/>
        <end position="178"/>
    </location>
</feature>
<evidence type="ECO:0000313" key="14">
    <source>
        <dbReference type="Proteomes" id="UP000254978"/>
    </source>
</evidence>
<keyword evidence="4" id="KW-1003">Cell membrane</keyword>
<keyword evidence="5" id="KW-0997">Cell inner membrane</keyword>
<dbReference type="InterPro" id="IPR035906">
    <property type="entry name" value="MetI-like_sf"/>
</dbReference>
<dbReference type="SUPFAM" id="SSF161098">
    <property type="entry name" value="MetI-like"/>
    <property type="match status" value="1"/>
</dbReference>
<evidence type="ECO:0000256" key="5">
    <source>
        <dbReference type="ARBA" id="ARBA00022519"/>
    </source>
</evidence>
<feature type="transmembrane region" description="Helical" evidence="11">
    <location>
        <begin position="12"/>
        <end position="30"/>
    </location>
</feature>
<keyword evidence="3 11" id="KW-0813">Transport</keyword>